<dbReference type="AlphaFoldDB" id="A0A2U1CQC1"/>
<proteinExistence type="predicted"/>
<gene>
    <name evidence="1" type="ORF">C7440_0476</name>
</gene>
<dbReference type="OrthoDB" id="8637455at2"/>
<protein>
    <submittedName>
        <fullName evidence="1">Uncharacterized protein</fullName>
    </submittedName>
</protein>
<evidence type="ECO:0000313" key="2">
    <source>
        <dbReference type="Proteomes" id="UP000246145"/>
    </source>
</evidence>
<sequence>MIDYPNAILTDSLERELLRQELDYYNEAPLLSLFSWIASGAKAVQNKIVSFVAGVSSDMDAARQEGHKVTAA</sequence>
<dbReference type="RefSeq" id="WP_017523654.1">
    <property type="nucleotide sequence ID" value="NZ_JACCEX010000001.1"/>
</dbReference>
<dbReference type="Proteomes" id="UP000246145">
    <property type="component" value="Unassembled WGS sequence"/>
</dbReference>
<comment type="caution">
    <text evidence="1">The sequence shown here is derived from an EMBL/GenBank/DDBJ whole genome shotgun (WGS) entry which is preliminary data.</text>
</comment>
<dbReference type="EMBL" id="QEKO01000001">
    <property type="protein sequence ID" value="PVY68088.1"/>
    <property type="molecule type" value="Genomic_DNA"/>
</dbReference>
<keyword evidence="2" id="KW-1185">Reference proteome</keyword>
<accession>A0A2U1CQC1</accession>
<reference evidence="1 2" key="1">
    <citation type="submission" date="2018-04" db="EMBL/GenBank/DDBJ databases">
        <title>Genomic Encyclopedia of Type Strains, Phase IV (KMG-IV): sequencing the most valuable type-strain genomes for metagenomic binning, comparative biology and taxonomic classification.</title>
        <authorList>
            <person name="Goeker M."/>
        </authorList>
    </citation>
    <scope>NUCLEOTIDE SEQUENCE [LARGE SCALE GENOMIC DNA]</scope>
    <source>
        <strain evidence="1 2">DSM 10065</strain>
    </source>
</reference>
<organism evidence="1 2">
    <name type="scientific">Pusillimonas noertemannii</name>
    <dbReference type="NCBI Taxonomy" id="305977"/>
    <lineage>
        <taxon>Bacteria</taxon>
        <taxon>Pseudomonadati</taxon>
        <taxon>Pseudomonadota</taxon>
        <taxon>Betaproteobacteria</taxon>
        <taxon>Burkholderiales</taxon>
        <taxon>Alcaligenaceae</taxon>
        <taxon>Pusillimonas</taxon>
    </lineage>
</organism>
<evidence type="ECO:0000313" key="1">
    <source>
        <dbReference type="EMBL" id="PVY68088.1"/>
    </source>
</evidence>
<name>A0A2U1CQC1_9BURK</name>